<evidence type="ECO:0000313" key="1">
    <source>
        <dbReference type="EMBL" id="KAK8945912.1"/>
    </source>
</evidence>
<sequence>MDARFDGLREQFGILAARVDGLDRLRNPRPQETIMPQVIEGHRDIEGLLTICSSILLPRLLPRTSKGWTNPFYELFISRNSGQEVLLDCSIEALFTILYEEKQANEDEEGAQPPYDGPYHRRQYELLQEKAAVS</sequence>
<name>A0ABR2LPB0_9ASPA</name>
<gene>
    <name evidence="1" type="ORF">KSP40_PGU003752</name>
</gene>
<dbReference type="Proteomes" id="UP001412067">
    <property type="component" value="Unassembled WGS sequence"/>
</dbReference>
<keyword evidence="2" id="KW-1185">Reference proteome</keyword>
<evidence type="ECO:0000313" key="2">
    <source>
        <dbReference type="Proteomes" id="UP001412067"/>
    </source>
</evidence>
<comment type="caution">
    <text evidence="1">The sequence shown here is derived from an EMBL/GenBank/DDBJ whole genome shotgun (WGS) entry which is preliminary data.</text>
</comment>
<reference evidence="1 2" key="1">
    <citation type="journal article" date="2022" name="Nat. Plants">
        <title>Genomes of leafy and leafless Platanthera orchids illuminate the evolution of mycoheterotrophy.</title>
        <authorList>
            <person name="Li M.H."/>
            <person name="Liu K.W."/>
            <person name="Li Z."/>
            <person name="Lu H.C."/>
            <person name="Ye Q.L."/>
            <person name="Zhang D."/>
            <person name="Wang J.Y."/>
            <person name="Li Y.F."/>
            <person name="Zhong Z.M."/>
            <person name="Liu X."/>
            <person name="Yu X."/>
            <person name="Liu D.K."/>
            <person name="Tu X.D."/>
            <person name="Liu B."/>
            <person name="Hao Y."/>
            <person name="Liao X.Y."/>
            <person name="Jiang Y.T."/>
            <person name="Sun W.H."/>
            <person name="Chen J."/>
            <person name="Chen Y.Q."/>
            <person name="Ai Y."/>
            <person name="Zhai J.W."/>
            <person name="Wu S.S."/>
            <person name="Zhou Z."/>
            <person name="Hsiao Y.Y."/>
            <person name="Wu W.L."/>
            <person name="Chen Y.Y."/>
            <person name="Lin Y.F."/>
            <person name="Hsu J.L."/>
            <person name="Li C.Y."/>
            <person name="Wang Z.W."/>
            <person name="Zhao X."/>
            <person name="Zhong W.Y."/>
            <person name="Ma X.K."/>
            <person name="Ma L."/>
            <person name="Huang J."/>
            <person name="Chen G.Z."/>
            <person name="Huang M.Z."/>
            <person name="Huang L."/>
            <person name="Peng D.H."/>
            <person name="Luo Y.B."/>
            <person name="Zou S.Q."/>
            <person name="Chen S.P."/>
            <person name="Lan S."/>
            <person name="Tsai W.C."/>
            <person name="Van de Peer Y."/>
            <person name="Liu Z.J."/>
        </authorList>
    </citation>
    <scope>NUCLEOTIDE SEQUENCE [LARGE SCALE GENOMIC DNA]</scope>
    <source>
        <strain evidence="1">Lor288</strain>
    </source>
</reference>
<proteinExistence type="predicted"/>
<accession>A0ABR2LPB0</accession>
<protein>
    <submittedName>
        <fullName evidence="1">Uncharacterized protein</fullName>
    </submittedName>
</protein>
<organism evidence="1 2">
    <name type="scientific">Platanthera guangdongensis</name>
    <dbReference type="NCBI Taxonomy" id="2320717"/>
    <lineage>
        <taxon>Eukaryota</taxon>
        <taxon>Viridiplantae</taxon>
        <taxon>Streptophyta</taxon>
        <taxon>Embryophyta</taxon>
        <taxon>Tracheophyta</taxon>
        <taxon>Spermatophyta</taxon>
        <taxon>Magnoliopsida</taxon>
        <taxon>Liliopsida</taxon>
        <taxon>Asparagales</taxon>
        <taxon>Orchidaceae</taxon>
        <taxon>Orchidoideae</taxon>
        <taxon>Orchideae</taxon>
        <taxon>Orchidinae</taxon>
        <taxon>Platanthera</taxon>
    </lineage>
</organism>
<dbReference type="EMBL" id="JBBWWR010000017">
    <property type="protein sequence ID" value="KAK8945912.1"/>
    <property type="molecule type" value="Genomic_DNA"/>
</dbReference>